<dbReference type="AlphaFoldDB" id="A0A8J6N0S5"/>
<keyword evidence="2" id="KW-0067">ATP-binding</keyword>
<dbReference type="InterPro" id="IPR023098">
    <property type="entry name" value="SerK/SbnI_C"/>
</dbReference>
<evidence type="ECO:0000256" key="2">
    <source>
        <dbReference type="ARBA" id="ARBA00022840"/>
    </source>
</evidence>
<dbReference type="SUPFAM" id="SSF110849">
    <property type="entry name" value="ParB/Sulfiredoxin"/>
    <property type="match status" value="1"/>
</dbReference>
<sequence length="289" mass="34116">MEIVSVESLLLHEEVIPHHADELILEFRNWANLQNPIIVDENHMVLDGHHRAFVFKKLRFNYISVCKINYFNETVQLRYWFRLLGKIKSINSLRQIIEAMNGNLQQVDNGEALKKNLEENRFHCGIQHGDFFASISFRKTAVNDAVNAYHVMERIQNRLMREGKSIEYIPCQSAQDDKFTNQLKTDEMIIWTPQISKEMVVDAVRHEKRFAPKATRHLIPARPLNVNVPINLFKENISLEEINLRFSEFLKKKSLRRFAPGQIINGRYYEEELFVFFDDKNYPAERDLP</sequence>
<dbReference type="InterPro" id="IPR036086">
    <property type="entry name" value="ParB/Sulfiredoxin_sf"/>
</dbReference>
<dbReference type="Proteomes" id="UP000650524">
    <property type="component" value="Unassembled WGS sequence"/>
</dbReference>
<accession>A0A8J6N0S5</accession>
<evidence type="ECO:0000313" key="4">
    <source>
        <dbReference type="Proteomes" id="UP000650524"/>
    </source>
</evidence>
<evidence type="ECO:0008006" key="5">
    <source>
        <dbReference type="Google" id="ProtNLM"/>
    </source>
</evidence>
<evidence type="ECO:0000313" key="3">
    <source>
        <dbReference type="EMBL" id="MBC8177693.1"/>
    </source>
</evidence>
<name>A0A8J6N0S5_9DELT</name>
<gene>
    <name evidence="3" type="ORF">H8E19_09840</name>
</gene>
<organism evidence="3 4">
    <name type="scientific">Candidatus Desulfacyla euxinica</name>
    <dbReference type="NCBI Taxonomy" id="2841693"/>
    <lineage>
        <taxon>Bacteria</taxon>
        <taxon>Deltaproteobacteria</taxon>
        <taxon>Candidatus Desulfacyla</taxon>
    </lineage>
</organism>
<proteinExistence type="predicted"/>
<protein>
    <recommendedName>
        <fullName evidence="5">ParB/Sulfiredoxin domain-containing protein</fullName>
    </recommendedName>
</protein>
<dbReference type="EMBL" id="JACNJD010000227">
    <property type="protein sequence ID" value="MBC8177693.1"/>
    <property type="molecule type" value="Genomic_DNA"/>
</dbReference>
<dbReference type="GO" id="GO:0005524">
    <property type="term" value="F:ATP binding"/>
    <property type="evidence" value="ECO:0007669"/>
    <property type="project" value="UniProtKB-KW"/>
</dbReference>
<comment type="caution">
    <text evidence="3">The sequence shown here is derived from an EMBL/GenBank/DDBJ whole genome shotgun (WGS) entry which is preliminary data.</text>
</comment>
<reference evidence="3 4" key="1">
    <citation type="submission" date="2020-08" db="EMBL/GenBank/DDBJ databases">
        <title>Bridging the membrane lipid divide: bacteria of the FCB group superphylum have the potential to synthesize archaeal ether lipids.</title>
        <authorList>
            <person name="Villanueva L."/>
            <person name="Von Meijenfeldt F.A.B."/>
            <person name="Westbye A.B."/>
            <person name="Yadav S."/>
            <person name="Hopmans E.C."/>
            <person name="Dutilh B.E."/>
            <person name="Sinninghe Damste J.S."/>
        </authorList>
    </citation>
    <scope>NUCLEOTIDE SEQUENCE [LARGE SCALE GENOMIC DNA]</scope>
    <source>
        <strain evidence="3">NIOZ-UU27</strain>
    </source>
</reference>
<keyword evidence="1" id="KW-0547">Nucleotide-binding</keyword>
<dbReference type="Gene3D" id="3.30.1760.10">
    <property type="entry name" value="Conserved hypothetical protein from pyrococcus furiosus pfu- 392566-001, domain 2"/>
    <property type="match status" value="1"/>
</dbReference>
<evidence type="ECO:0000256" key="1">
    <source>
        <dbReference type="ARBA" id="ARBA00022741"/>
    </source>
</evidence>
<dbReference type="Gene3D" id="3.90.1530.10">
    <property type="entry name" value="Conserved hypothetical protein from pyrococcus furiosus pfu- 392566-001, ParB domain"/>
    <property type="match status" value="1"/>
</dbReference>